<dbReference type="PANTHER" id="PTHR42796">
    <property type="entry name" value="FUMARYLACETOACETATE HYDROLASE DOMAIN-CONTAINING PROTEIN 2A-RELATED"/>
    <property type="match status" value="1"/>
</dbReference>
<name>A0A5C8HZN1_9MICO</name>
<dbReference type="Proteomes" id="UP000321034">
    <property type="component" value="Unassembled WGS sequence"/>
</dbReference>
<dbReference type="GO" id="GO:0016787">
    <property type="term" value="F:hydrolase activity"/>
    <property type="evidence" value="ECO:0007669"/>
    <property type="project" value="UniProtKB-KW"/>
</dbReference>
<dbReference type="InterPro" id="IPR051121">
    <property type="entry name" value="FAH"/>
</dbReference>
<comment type="similarity">
    <text evidence="1">Belongs to the FAH family.</text>
</comment>
<dbReference type="AlphaFoldDB" id="A0A5C8HZN1"/>
<dbReference type="GO" id="GO:0046872">
    <property type="term" value="F:metal ion binding"/>
    <property type="evidence" value="ECO:0007669"/>
    <property type="project" value="UniProtKB-KW"/>
</dbReference>
<dbReference type="Pfam" id="PF01557">
    <property type="entry name" value="FAA_hydrolase"/>
    <property type="match status" value="1"/>
</dbReference>
<keyword evidence="4" id="KW-0378">Hydrolase</keyword>
<evidence type="ECO:0000256" key="1">
    <source>
        <dbReference type="ARBA" id="ARBA00010211"/>
    </source>
</evidence>
<evidence type="ECO:0000313" key="5">
    <source>
        <dbReference type="Proteomes" id="UP000321034"/>
    </source>
</evidence>
<accession>A0A5C8HZN1</accession>
<dbReference type="SUPFAM" id="SSF56529">
    <property type="entry name" value="FAH"/>
    <property type="match status" value="1"/>
</dbReference>
<dbReference type="FunFam" id="3.90.850.10:FF:000002">
    <property type="entry name" value="2-hydroxyhepta-2,4-diene-1,7-dioate isomerase"/>
    <property type="match status" value="1"/>
</dbReference>
<gene>
    <name evidence="4" type="ORF">FVP77_12650</name>
</gene>
<dbReference type="Gene3D" id="3.90.850.10">
    <property type="entry name" value="Fumarylacetoacetase-like, C-terminal domain"/>
    <property type="match status" value="1"/>
</dbReference>
<dbReference type="InterPro" id="IPR011234">
    <property type="entry name" value="Fumarylacetoacetase-like_C"/>
</dbReference>
<sequence>MRLVSIRTAEGERPGVAVEIDGIDRVVVVPGDDTVVDILGDPRARAAARRAAESVTAASLALADLDLAAPVRPGKILCLGYNYRGHVPDGRDLRADDPDFPDVFVKTPNTLGGPSDPVVLPTGADDVDYEGEIALVIGKTARSVPQEHALSYVGGFTLLNDVSDRAWQRRQSQWTMGKCSDGFAPLGPWIVTSDDIADPQDLVVEVLRDGRVTVSQSTATTIFSAAFIVHYLSTVMTLEPGDVISTGTPQKLPEAQAAHHPLASGDAVTVRVAGIGELTTVFVATPEVRA</sequence>
<reference evidence="4 5" key="1">
    <citation type="submission" date="2019-08" db="EMBL/GenBank/DDBJ databases">
        <authorList>
            <person name="Dong K."/>
        </authorList>
    </citation>
    <scope>NUCLEOTIDE SEQUENCE [LARGE SCALE GENOMIC DNA]</scope>
    <source>
        <strain evidence="4 5">JCM14558</strain>
    </source>
</reference>
<organism evidence="4 5">
    <name type="scientific">Microbacterium hatanonis</name>
    <dbReference type="NCBI Taxonomy" id="404366"/>
    <lineage>
        <taxon>Bacteria</taxon>
        <taxon>Bacillati</taxon>
        <taxon>Actinomycetota</taxon>
        <taxon>Actinomycetes</taxon>
        <taxon>Micrococcales</taxon>
        <taxon>Microbacteriaceae</taxon>
        <taxon>Microbacterium</taxon>
    </lineage>
</organism>
<feature type="domain" description="Fumarylacetoacetase-like C-terminal" evidence="3">
    <location>
        <begin position="75"/>
        <end position="281"/>
    </location>
</feature>
<keyword evidence="5" id="KW-1185">Reference proteome</keyword>
<evidence type="ECO:0000313" key="4">
    <source>
        <dbReference type="EMBL" id="TXK10501.1"/>
    </source>
</evidence>
<evidence type="ECO:0000259" key="3">
    <source>
        <dbReference type="Pfam" id="PF01557"/>
    </source>
</evidence>
<dbReference type="GO" id="GO:0019752">
    <property type="term" value="P:carboxylic acid metabolic process"/>
    <property type="evidence" value="ECO:0007669"/>
    <property type="project" value="UniProtKB-ARBA"/>
</dbReference>
<comment type="caution">
    <text evidence="4">The sequence shown here is derived from an EMBL/GenBank/DDBJ whole genome shotgun (WGS) entry which is preliminary data.</text>
</comment>
<dbReference type="EMBL" id="VRSV01000002">
    <property type="protein sequence ID" value="TXK10501.1"/>
    <property type="molecule type" value="Genomic_DNA"/>
</dbReference>
<dbReference type="PANTHER" id="PTHR42796:SF4">
    <property type="entry name" value="FUMARYLACETOACETATE HYDROLASE DOMAIN-CONTAINING PROTEIN 2A"/>
    <property type="match status" value="1"/>
</dbReference>
<dbReference type="GO" id="GO:0016853">
    <property type="term" value="F:isomerase activity"/>
    <property type="evidence" value="ECO:0007669"/>
    <property type="project" value="UniProtKB-ARBA"/>
</dbReference>
<dbReference type="InterPro" id="IPR036663">
    <property type="entry name" value="Fumarylacetoacetase_C_sf"/>
</dbReference>
<dbReference type="OrthoDB" id="9805307at2"/>
<proteinExistence type="inferred from homology"/>
<keyword evidence="2" id="KW-0479">Metal-binding</keyword>
<evidence type="ECO:0000256" key="2">
    <source>
        <dbReference type="ARBA" id="ARBA00022723"/>
    </source>
</evidence>
<protein>
    <submittedName>
        <fullName evidence="4">Fumarylacetoacetate hydrolase family protein</fullName>
    </submittedName>
</protein>